<organism evidence="2">
    <name type="scientific">Candidatus Kentrum sp. MB</name>
    <dbReference type="NCBI Taxonomy" id="2138164"/>
    <lineage>
        <taxon>Bacteria</taxon>
        <taxon>Pseudomonadati</taxon>
        <taxon>Pseudomonadota</taxon>
        <taxon>Gammaproteobacteria</taxon>
        <taxon>Candidatus Kentrum</taxon>
    </lineage>
</organism>
<evidence type="ECO:0000313" key="2">
    <source>
        <dbReference type="EMBL" id="VFK26807.1"/>
    </source>
</evidence>
<evidence type="ECO:0000256" key="1">
    <source>
        <dbReference type="SAM" id="MobiDB-lite"/>
    </source>
</evidence>
<dbReference type="EMBL" id="CAADFQ010000001">
    <property type="protein sequence ID" value="VFK26807.1"/>
    <property type="molecule type" value="Genomic_DNA"/>
</dbReference>
<reference evidence="2" key="1">
    <citation type="submission" date="2019-02" db="EMBL/GenBank/DDBJ databases">
        <authorList>
            <person name="Gruber-Vodicka R. H."/>
            <person name="Seah K. B. B."/>
        </authorList>
    </citation>
    <scope>NUCLEOTIDE SEQUENCE</scope>
    <source>
        <strain evidence="2">BECK_BZ199</strain>
    </source>
</reference>
<accession>A0A450XC04</accession>
<sequence length="33" mass="4076">MKKRLLFHSNKGKNNPLRHSAMRRDYMSSRMRQ</sequence>
<proteinExistence type="predicted"/>
<feature type="region of interest" description="Disordered" evidence="1">
    <location>
        <begin position="1"/>
        <end position="33"/>
    </location>
</feature>
<gene>
    <name evidence="2" type="ORF">BECKMB1821I_GA0114274_1001130</name>
</gene>
<protein>
    <submittedName>
        <fullName evidence="2">Uncharacterized protein</fullName>
    </submittedName>
</protein>
<name>A0A450XC04_9GAMM</name>
<dbReference type="AlphaFoldDB" id="A0A450XC04"/>